<evidence type="ECO:0000259" key="1">
    <source>
        <dbReference type="Pfam" id="PF04016"/>
    </source>
</evidence>
<evidence type="ECO:0000313" key="3">
    <source>
        <dbReference type="EMBL" id="MBB5253958.1"/>
    </source>
</evidence>
<dbReference type="Pfam" id="PF04016">
    <property type="entry name" value="DUF364"/>
    <property type="match status" value="1"/>
</dbReference>
<dbReference type="GeneID" id="42802011"/>
<dbReference type="KEGG" id="soh:D1869_12165"/>
<dbReference type="Pfam" id="PF13938">
    <property type="entry name" value="DUF4213"/>
    <property type="match status" value="1"/>
</dbReference>
<dbReference type="Gene3D" id="3.40.50.11590">
    <property type="match status" value="1"/>
</dbReference>
<organism evidence="4 5">
    <name type="scientific">Sulfurisphaera ohwakuensis</name>
    <dbReference type="NCBI Taxonomy" id="69656"/>
    <lineage>
        <taxon>Archaea</taxon>
        <taxon>Thermoproteota</taxon>
        <taxon>Thermoprotei</taxon>
        <taxon>Sulfolobales</taxon>
        <taxon>Sulfolobaceae</taxon>
        <taxon>Sulfurisphaera</taxon>
    </lineage>
</organism>
<reference evidence="4 5" key="1">
    <citation type="submission" date="2019-10" db="EMBL/GenBank/DDBJ databases">
        <title>Genome Sequences from Six Type Strain Members of the Archaeal Family Sulfolobaceae: Acidianus ambivalens, Acidianus infernus, Metallosphaera prunae, Stygiolobus azoricus, Sulfolobus metallicus, and Sulfurisphaera ohwakuensis.</title>
        <authorList>
            <person name="Counts J.A."/>
            <person name="Kelly R.M."/>
        </authorList>
    </citation>
    <scope>NUCLEOTIDE SEQUENCE [LARGE SCALE GENOMIC DNA]</scope>
    <source>
        <strain evidence="4 5">TA-1</strain>
    </source>
</reference>
<dbReference type="AlphaFoldDB" id="A0A650CJJ3"/>
<dbReference type="InterPro" id="IPR007161">
    <property type="entry name" value="DUF364"/>
</dbReference>
<dbReference type="InterPro" id="IPR025251">
    <property type="entry name" value="DUF4213"/>
</dbReference>
<evidence type="ECO:0000259" key="2">
    <source>
        <dbReference type="Pfam" id="PF13938"/>
    </source>
</evidence>
<keyword evidence="5" id="KW-1185">Reference proteome</keyword>
<evidence type="ECO:0000313" key="4">
    <source>
        <dbReference type="EMBL" id="QGR17845.1"/>
    </source>
</evidence>
<dbReference type="Proteomes" id="UP000582213">
    <property type="component" value="Unassembled WGS sequence"/>
</dbReference>
<dbReference type="EMBL" id="CP045484">
    <property type="protein sequence ID" value="QGR17845.1"/>
    <property type="molecule type" value="Genomic_DNA"/>
</dbReference>
<dbReference type="EMBL" id="JACHFY010000009">
    <property type="protein sequence ID" value="MBB5253958.1"/>
    <property type="molecule type" value="Genomic_DNA"/>
</dbReference>
<gene>
    <name evidence="4" type="ORF">D1869_12165</name>
    <name evidence="3" type="ORF">HNQ62_001729</name>
</gene>
<feature type="domain" description="DUF4213" evidence="2">
    <location>
        <begin position="7"/>
        <end position="85"/>
    </location>
</feature>
<dbReference type="OrthoDB" id="36516at2157"/>
<evidence type="ECO:0000313" key="5">
    <source>
        <dbReference type="Proteomes" id="UP000427373"/>
    </source>
</evidence>
<dbReference type="SUPFAM" id="SSF159713">
    <property type="entry name" value="Dhaf3308-like"/>
    <property type="match status" value="1"/>
</dbReference>
<name>A0A650CJJ3_SULOH</name>
<dbReference type="RefSeq" id="WP_156015320.1">
    <property type="nucleotide sequence ID" value="NZ_CP045484.1"/>
</dbReference>
<sequence length="235" mass="25327">MILDEIIEELKFAVKGKKLINTCVGITYTASLLNDGSLGIAHTIPDGSNSLAGELLGMNLEDVISLLKNNSIERGVLLSILNAVSEITNPQEGDPLDLLEGGKLCVFGYAPRIDTTKFSSIIVYDFLSTQERNQGKVVIKPFSTFRGEVCDSAVIFGSALVNGSIDSIVKSISTNNLVLEGISSVFAPKTLKNYGFNMIGKIVAIDKLKAFRIVCEGGDPSKLATYTRKIYAKLD</sequence>
<evidence type="ECO:0000313" key="6">
    <source>
        <dbReference type="Proteomes" id="UP000582213"/>
    </source>
</evidence>
<dbReference type="Proteomes" id="UP000427373">
    <property type="component" value="Chromosome"/>
</dbReference>
<accession>A0A650CJJ3</accession>
<proteinExistence type="predicted"/>
<feature type="domain" description="Putative heavy-metal chelation" evidence="1">
    <location>
        <begin position="96"/>
        <end position="232"/>
    </location>
</feature>
<reference evidence="3 6" key="2">
    <citation type="submission" date="2020-08" db="EMBL/GenBank/DDBJ databases">
        <title>Genomic Encyclopedia of Type Strains, Phase IV (KMG-IV): sequencing the most valuable type-strain genomes for metagenomic binning, comparative biology and taxonomic classification.</title>
        <authorList>
            <person name="Goeker M."/>
        </authorList>
    </citation>
    <scope>NUCLEOTIDE SEQUENCE [LARGE SCALE GENOMIC DNA]</scope>
    <source>
        <strain evidence="3 6">DSM 12421</strain>
    </source>
</reference>
<protein>
    <submittedName>
        <fullName evidence="3">Uncharacterized protein (DUF4213/DUF364 family)</fullName>
    </submittedName>
</protein>